<dbReference type="Gene3D" id="2.60.40.790">
    <property type="match status" value="1"/>
</dbReference>
<reference evidence="2" key="1">
    <citation type="submission" date="2019-10" db="EMBL/GenBank/DDBJ databases">
        <authorList>
            <person name="Nor Muhammad N."/>
        </authorList>
    </citation>
    <scope>NUCLEOTIDE SEQUENCE</scope>
</reference>
<feature type="region of interest" description="Disordered" evidence="1">
    <location>
        <begin position="20"/>
        <end position="56"/>
    </location>
</feature>
<dbReference type="EMBL" id="LR728022">
    <property type="protein sequence ID" value="VWO99936.1"/>
    <property type="molecule type" value="Genomic_DNA"/>
</dbReference>
<sequence length="191" mass="21190">MALVANRILDRAYSSVARVASDGPSSISDRPLPPPAPPTVLTPPPPPSQDLGPTAPYKPFLAHAPAPQESFIAVDTKPTEYRLVVRLPGFRRDAITVSTRKRRILHVVADSWEPNGVCSFSRPRPFPPNYRTIPLPNFSPGHWAVAGHFEQRISFGYDALLTQVRAEFDGEHLQVIVPRRTVPMTYLPARE</sequence>
<accession>A0A5K1K2J0</accession>
<feature type="compositionally biased region" description="Pro residues" evidence="1">
    <location>
        <begin position="31"/>
        <end position="48"/>
    </location>
</feature>
<dbReference type="AlphaFoldDB" id="A0A5K1K2J0"/>
<dbReference type="SUPFAM" id="SSF49764">
    <property type="entry name" value="HSP20-like chaperones"/>
    <property type="match status" value="1"/>
</dbReference>
<dbReference type="InterPro" id="IPR008978">
    <property type="entry name" value="HSP20-like_chaperone"/>
</dbReference>
<protein>
    <submittedName>
        <fullName evidence="2">Glyoxaloxidase 1</fullName>
    </submittedName>
</protein>
<organism evidence="2">
    <name type="scientific">Ganoderma boninense</name>
    <dbReference type="NCBI Taxonomy" id="34458"/>
    <lineage>
        <taxon>Eukaryota</taxon>
        <taxon>Fungi</taxon>
        <taxon>Dikarya</taxon>
        <taxon>Basidiomycota</taxon>
        <taxon>Agaricomycotina</taxon>
        <taxon>Agaricomycetes</taxon>
        <taxon>Polyporales</taxon>
        <taxon>Polyporaceae</taxon>
        <taxon>Ganoderma</taxon>
    </lineage>
</organism>
<dbReference type="CDD" id="cd06464">
    <property type="entry name" value="ACD_sHsps-like"/>
    <property type="match status" value="1"/>
</dbReference>
<proteinExistence type="predicted"/>
<gene>
    <name evidence="2" type="primary">Q7Z868</name>
</gene>
<name>A0A5K1K2J0_9APHY</name>
<evidence type="ECO:0000256" key="1">
    <source>
        <dbReference type="SAM" id="MobiDB-lite"/>
    </source>
</evidence>
<evidence type="ECO:0000313" key="2">
    <source>
        <dbReference type="EMBL" id="VWO99936.1"/>
    </source>
</evidence>